<keyword evidence="3" id="KW-1185">Reference proteome</keyword>
<accession>A0AA39L6N1</accession>
<feature type="signal peptide" evidence="1">
    <location>
        <begin position="1"/>
        <end position="18"/>
    </location>
</feature>
<evidence type="ECO:0000256" key="1">
    <source>
        <dbReference type="SAM" id="SignalP"/>
    </source>
</evidence>
<keyword evidence="1" id="KW-0732">Signal</keyword>
<feature type="chain" id="PRO_5041228077" evidence="1">
    <location>
        <begin position="19"/>
        <end position="91"/>
    </location>
</feature>
<evidence type="ECO:0000313" key="3">
    <source>
        <dbReference type="Proteomes" id="UP001175261"/>
    </source>
</evidence>
<name>A0AA39L6N1_SARSR</name>
<dbReference type="Proteomes" id="UP001175261">
    <property type="component" value="Unassembled WGS sequence"/>
</dbReference>
<comment type="caution">
    <text evidence="2">The sequence shown here is derived from an EMBL/GenBank/DDBJ whole genome shotgun (WGS) entry which is preliminary data.</text>
</comment>
<organism evidence="2 3">
    <name type="scientific">Sarocladium strictum</name>
    <name type="common">Black bundle disease fungus</name>
    <name type="synonym">Acremonium strictum</name>
    <dbReference type="NCBI Taxonomy" id="5046"/>
    <lineage>
        <taxon>Eukaryota</taxon>
        <taxon>Fungi</taxon>
        <taxon>Dikarya</taxon>
        <taxon>Ascomycota</taxon>
        <taxon>Pezizomycotina</taxon>
        <taxon>Sordariomycetes</taxon>
        <taxon>Hypocreomycetidae</taxon>
        <taxon>Hypocreales</taxon>
        <taxon>Sarocladiaceae</taxon>
        <taxon>Sarocladium</taxon>
    </lineage>
</organism>
<proteinExistence type="predicted"/>
<dbReference type="EMBL" id="JAPDFR010000006">
    <property type="protein sequence ID" value="KAK0385804.1"/>
    <property type="molecule type" value="Genomic_DNA"/>
</dbReference>
<sequence length="91" mass="9433">MYFISILVAFAICATATAIPPPPPASIPTHLQCKSDQDCVVRNVGNCCGYYPQCANPKAKLPPPCPNGGFGVCGFPVVEACSCRGGKCLSV</sequence>
<dbReference type="AlphaFoldDB" id="A0AA39L6N1"/>
<reference evidence="2" key="1">
    <citation type="submission" date="2022-10" db="EMBL/GenBank/DDBJ databases">
        <title>Determination and structural analysis of whole genome sequence of Sarocladium strictum F4-1.</title>
        <authorList>
            <person name="Hu L."/>
            <person name="Jiang Y."/>
        </authorList>
    </citation>
    <scope>NUCLEOTIDE SEQUENCE</scope>
    <source>
        <strain evidence="2">F4-1</strain>
    </source>
</reference>
<evidence type="ECO:0000313" key="2">
    <source>
        <dbReference type="EMBL" id="KAK0385804.1"/>
    </source>
</evidence>
<protein>
    <submittedName>
        <fullName evidence="2">Uncharacterized protein</fullName>
    </submittedName>
</protein>
<gene>
    <name evidence="2" type="ORF">NLU13_6981</name>
</gene>